<dbReference type="AlphaFoldDB" id="A0A0N9N662"/>
<dbReference type="KEGG" id="goq:ACH46_00350"/>
<evidence type="ECO:0000313" key="3">
    <source>
        <dbReference type="Proteomes" id="UP000063789"/>
    </source>
</evidence>
<feature type="domain" description="SnoaL-like" evidence="1">
    <location>
        <begin position="11"/>
        <end position="107"/>
    </location>
</feature>
<dbReference type="STRING" id="1136941.ACH46_00350"/>
<protein>
    <submittedName>
        <fullName evidence="2">Polyketide cyclase</fullName>
    </submittedName>
</protein>
<sequence length="133" mass="14278">MTPSQTMPPVIEEWHRLIAEPDAARLRGLIAPGAVFKSPAVHTPQEGGDVTFAYLWAALGVLGPTLTYRRQWYAEDSAVLQFTAEVDGLSLEGVDIITWNDAGLIVDFTVIVRPYKGLQALIAAMGAALQSGG</sequence>
<organism evidence="2 3">
    <name type="scientific">Gordonia phthalatica</name>
    <dbReference type="NCBI Taxonomy" id="1136941"/>
    <lineage>
        <taxon>Bacteria</taxon>
        <taxon>Bacillati</taxon>
        <taxon>Actinomycetota</taxon>
        <taxon>Actinomycetes</taxon>
        <taxon>Mycobacteriales</taxon>
        <taxon>Gordoniaceae</taxon>
        <taxon>Gordonia</taxon>
    </lineage>
</organism>
<accession>A0A0N9N662</accession>
<dbReference type="InterPro" id="IPR037401">
    <property type="entry name" value="SnoaL-like"/>
</dbReference>
<keyword evidence="3" id="KW-1185">Reference proteome</keyword>
<evidence type="ECO:0000313" key="2">
    <source>
        <dbReference type="EMBL" id="ALG83241.1"/>
    </source>
</evidence>
<dbReference type="Gene3D" id="3.10.450.50">
    <property type="match status" value="1"/>
</dbReference>
<evidence type="ECO:0000259" key="1">
    <source>
        <dbReference type="Pfam" id="PF12680"/>
    </source>
</evidence>
<name>A0A0N9N662_9ACTN</name>
<gene>
    <name evidence="2" type="ORF">ACH46_00350</name>
</gene>
<proteinExistence type="predicted"/>
<reference evidence="3" key="1">
    <citation type="submission" date="2015-06" db="EMBL/GenBank/DDBJ databases">
        <title>Complete genome sequence and metabolic analysis of phthalate degradation pathway in Gordonia sp. QH-11.</title>
        <authorList>
            <person name="Jin D."/>
            <person name="Kong X."/>
            <person name="Bai Z."/>
        </authorList>
    </citation>
    <scope>NUCLEOTIDE SEQUENCE [LARGE SCALE GENOMIC DNA]</scope>
    <source>
        <strain evidence="3">QH-11</strain>
    </source>
</reference>
<dbReference type="EMBL" id="CP011853">
    <property type="protein sequence ID" value="ALG83241.1"/>
    <property type="molecule type" value="Genomic_DNA"/>
</dbReference>
<dbReference type="RefSeq" id="WP_062391186.1">
    <property type="nucleotide sequence ID" value="NZ_CP011853.1"/>
</dbReference>
<dbReference type="PATRIC" id="fig|1136941.3.peg.72"/>
<dbReference type="SUPFAM" id="SSF54427">
    <property type="entry name" value="NTF2-like"/>
    <property type="match status" value="1"/>
</dbReference>
<dbReference type="Proteomes" id="UP000063789">
    <property type="component" value="Chromosome"/>
</dbReference>
<reference evidence="2 3" key="2">
    <citation type="journal article" date="2017" name="Int. J. Syst. Evol. Microbiol.">
        <title>Gordonia phthalatica sp. nov., a di-n-butyl phthalate-degrading bacterium isolated from activated sludge.</title>
        <authorList>
            <person name="Jin D."/>
            <person name="Kong X."/>
            <person name="Jia M."/>
            <person name="Yu X."/>
            <person name="Wang X."/>
            <person name="Zhuang X."/>
            <person name="Deng Y."/>
            <person name="Bai Z."/>
        </authorList>
    </citation>
    <scope>NUCLEOTIDE SEQUENCE [LARGE SCALE GENOMIC DNA]</scope>
    <source>
        <strain evidence="2 3">QH-11</strain>
    </source>
</reference>
<dbReference type="Pfam" id="PF12680">
    <property type="entry name" value="SnoaL_2"/>
    <property type="match status" value="1"/>
</dbReference>
<dbReference type="InterPro" id="IPR032710">
    <property type="entry name" value="NTF2-like_dom_sf"/>
</dbReference>